<name>A0AAN9FJE1_CROPI</name>
<keyword evidence="2" id="KW-1185">Reference proteome</keyword>
<dbReference type="Proteomes" id="UP001372338">
    <property type="component" value="Unassembled WGS sequence"/>
</dbReference>
<accession>A0AAN9FJE1</accession>
<proteinExistence type="predicted"/>
<gene>
    <name evidence="1" type="ORF">RIF29_15072</name>
</gene>
<dbReference type="AlphaFoldDB" id="A0AAN9FJE1"/>
<reference evidence="1 2" key="1">
    <citation type="submission" date="2024-01" db="EMBL/GenBank/DDBJ databases">
        <title>The genomes of 5 underutilized Papilionoideae crops provide insights into root nodulation and disease resistanc.</title>
        <authorList>
            <person name="Yuan L."/>
        </authorList>
    </citation>
    <scope>NUCLEOTIDE SEQUENCE [LARGE SCALE GENOMIC DNA]</scope>
    <source>
        <strain evidence="1">ZHUSHIDOU_FW_LH</strain>
        <tissue evidence="1">Leaf</tissue>
    </source>
</reference>
<organism evidence="1 2">
    <name type="scientific">Crotalaria pallida</name>
    <name type="common">Smooth rattlebox</name>
    <name type="synonym">Crotalaria striata</name>
    <dbReference type="NCBI Taxonomy" id="3830"/>
    <lineage>
        <taxon>Eukaryota</taxon>
        <taxon>Viridiplantae</taxon>
        <taxon>Streptophyta</taxon>
        <taxon>Embryophyta</taxon>
        <taxon>Tracheophyta</taxon>
        <taxon>Spermatophyta</taxon>
        <taxon>Magnoliopsida</taxon>
        <taxon>eudicotyledons</taxon>
        <taxon>Gunneridae</taxon>
        <taxon>Pentapetalae</taxon>
        <taxon>rosids</taxon>
        <taxon>fabids</taxon>
        <taxon>Fabales</taxon>
        <taxon>Fabaceae</taxon>
        <taxon>Papilionoideae</taxon>
        <taxon>50 kb inversion clade</taxon>
        <taxon>genistoids sensu lato</taxon>
        <taxon>core genistoids</taxon>
        <taxon>Crotalarieae</taxon>
        <taxon>Crotalaria</taxon>
    </lineage>
</organism>
<dbReference type="EMBL" id="JAYWIO010000003">
    <property type="protein sequence ID" value="KAK7274003.1"/>
    <property type="molecule type" value="Genomic_DNA"/>
</dbReference>
<evidence type="ECO:0000313" key="2">
    <source>
        <dbReference type="Proteomes" id="UP001372338"/>
    </source>
</evidence>
<comment type="caution">
    <text evidence="1">The sequence shown here is derived from an EMBL/GenBank/DDBJ whole genome shotgun (WGS) entry which is preliminary data.</text>
</comment>
<sequence>MINEKLTLSVSLLSVSIGPLSIKLDGGPTDLKGARAKDLLQWSIQMTKSGSATRRRRRAEASNVVIDYQSQCDCHTITHRSNLSITTNLSLSFSFSAELFHSIPNPRRWQRLW</sequence>
<protein>
    <submittedName>
        <fullName evidence="1">Uncharacterized protein</fullName>
    </submittedName>
</protein>
<evidence type="ECO:0000313" key="1">
    <source>
        <dbReference type="EMBL" id="KAK7274003.1"/>
    </source>
</evidence>